<dbReference type="PANTHER" id="PTHR32026:SF10">
    <property type="entry name" value="METHYLTRANSFERASE-LIKE PROTEIN 24-RELATED"/>
    <property type="match status" value="1"/>
</dbReference>
<reference evidence="3 4" key="1">
    <citation type="submission" date="2022-05" db="EMBL/GenBank/DDBJ databases">
        <authorList>
            <consortium name="Genoscope - CEA"/>
            <person name="William W."/>
        </authorList>
    </citation>
    <scope>NUCLEOTIDE SEQUENCE [LARGE SCALE GENOMIC DNA]</scope>
</reference>
<dbReference type="InterPro" id="IPR025714">
    <property type="entry name" value="Methyltranfer_dom"/>
</dbReference>
<name>A0ABN8NSN5_9CNID</name>
<gene>
    <name evidence="3" type="ORF">PLOB_00028263</name>
</gene>
<evidence type="ECO:0000313" key="4">
    <source>
        <dbReference type="Proteomes" id="UP001159405"/>
    </source>
</evidence>
<organism evidence="3 4">
    <name type="scientific">Porites lobata</name>
    <dbReference type="NCBI Taxonomy" id="104759"/>
    <lineage>
        <taxon>Eukaryota</taxon>
        <taxon>Metazoa</taxon>
        <taxon>Cnidaria</taxon>
        <taxon>Anthozoa</taxon>
        <taxon>Hexacorallia</taxon>
        <taxon>Scleractinia</taxon>
        <taxon>Fungiina</taxon>
        <taxon>Poritidae</taxon>
        <taxon>Porites</taxon>
    </lineage>
</organism>
<proteinExistence type="predicted"/>
<comment type="caution">
    <text evidence="3">The sequence shown here is derived from an EMBL/GenBank/DDBJ whole genome shotgun (WGS) entry which is preliminary data.</text>
</comment>
<dbReference type="PANTHER" id="PTHR32026">
    <property type="entry name" value="METHYLTRANSFERASE-LIKE PROTEIN 24"/>
    <property type="match status" value="1"/>
</dbReference>
<dbReference type="SUPFAM" id="SSF53335">
    <property type="entry name" value="S-adenosyl-L-methionine-dependent methyltransferases"/>
    <property type="match status" value="1"/>
</dbReference>
<feature type="domain" description="Methyltransferase" evidence="2">
    <location>
        <begin position="53"/>
        <end position="267"/>
    </location>
</feature>
<dbReference type="EMBL" id="CALNXK010000035">
    <property type="protein sequence ID" value="CAH3120736.1"/>
    <property type="molecule type" value="Genomic_DNA"/>
</dbReference>
<protein>
    <recommendedName>
        <fullName evidence="2">Methyltransferase domain-containing protein</fullName>
    </recommendedName>
</protein>
<dbReference type="Proteomes" id="UP001159405">
    <property type="component" value="Unassembled WGS sequence"/>
</dbReference>
<evidence type="ECO:0000259" key="2">
    <source>
        <dbReference type="Pfam" id="PF13383"/>
    </source>
</evidence>
<keyword evidence="4" id="KW-1185">Reference proteome</keyword>
<evidence type="ECO:0000313" key="3">
    <source>
        <dbReference type="EMBL" id="CAH3120736.1"/>
    </source>
</evidence>
<dbReference type="InterPro" id="IPR026913">
    <property type="entry name" value="METTL24"/>
</dbReference>
<evidence type="ECO:0000256" key="1">
    <source>
        <dbReference type="SAM" id="Phobius"/>
    </source>
</evidence>
<accession>A0ABN8NSN5</accession>
<dbReference type="Pfam" id="PF13383">
    <property type="entry name" value="Methyltransf_22"/>
    <property type="match status" value="1"/>
</dbReference>
<sequence length="277" mass="32076">MNQRPLWIVGSIIVVTMVVTIYNTNVTPLDTSPSEESSTGQERERVIKSISTPGTVCSDLRRIGGLTKMPSRAAGSFGPDGMWYVCFDEQVQLNPGSCVVYSFGIGNDFSFDEKMARYGCNVFSFDPTMDKEDHRHSPGVMFYNLGLSDVDQERPRHPRPWHKFDKMKWKTRTFRTIMLELGHFKGEIDILKMDIESDEWKCLRHMLKDGTLKSHVRQLNVEYHISNTTEALRQSYDIVKWLEKDGFKIFHSRKNPHCRKCWELSYVNSNLVNLPLK</sequence>
<dbReference type="InterPro" id="IPR029063">
    <property type="entry name" value="SAM-dependent_MTases_sf"/>
</dbReference>
<keyword evidence="1" id="KW-0472">Membrane</keyword>
<keyword evidence="1" id="KW-0812">Transmembrane</keyword>
<feature type="transmembrane region" description="Helical" evidence="1">
    <location>
        <begin position="6"/>
        <end position="24"/>
    </location>
</feature>
<keyword evidence="1" id="KW-1133">Transmembrane helix</keyword>